<dbReference type="GeneID" id="116413431"/>
<feature type="compositionally biased region" description="Basic residues" evidence="1">
    <location>
        <begin position="76"/>
        <end position="88"/>
    </location>
</feature>
<proteinExistence type="predicted"/>
<feature type="compositionally biased region" description="Basic residues" evidence="1">
    <location>
        <begin position="156"/>
        <end position="167"/>
    </location>
</feature>
<feature type="compositionally biased region" description="Low complexity" evidence="1">
    <location>
        <begin position="145"/>
        <end position="155"/>
    </location>
</feature>
<keyword evidence="2" id="KW-1185">Reference proteome</keyword>
<name>A0A6J3C725_GALME</name>
<dbReference type="KEGG" id="gmw:116413431"/>
<evidence type="ECO:0000256" key="1">
    <source>
        <dbReference type="SAM" id="MobiDB-lite"/>
    </source>
</evidence>
<sequence>MPRKKNNNATTEARKKARREYEKRRRAKIKADPVKYEEAKEKERARRQQRKEQKKILSIKDLTHRDQKAQREKWRERTRKSRALKKCRERGMQLIRENTPPSDLEINEALTPDPSVSSPVKLRDTTPEVRRDDTPTISQRGETPSSISSRGSVISRQRRQALKEHKQRRKLTDVIIMNQKAKIKVQQKAIHTLQVKMNRLIKQVSQIPIKAR</sequence>
<feature type="compositionally biased region" description="Basic and acidic residues" evidence="1">
    <location>
        <begin position="121"/>
        <end position="134"/>
    </location>
</feature>
<organism evidence="2 3">
    <name type="scientific">Galleria mellonella</name>
    <name type="common">Greater wax moth</name>
    <dbReference type="NCBI Taxonomy" id="7137"/>
    <lineage>
        <taxon>Eukaryota</taxon>
        <taxon>Metazoa</taxon>
        <taxon>Ecdysozoa</taxon>
        <taxon>Arthropoda</taxon>
        <taxon>Hexapoda</taxon>
        <taxon>Insecta</taxon>
        <taxon>Pterygota</taxon>
        <taxon>Neoptera</taxon>
        <taxon>Endopterygota</taxon>
        <taxon>Lepidoptera</taxon>
        <taxon>Glossata</taxon>
        <taxon>Ditrysia</taxon>
        <taxon>Pyraloidea</taxon>
        <taxon>Pyralidae</taxon>
        <taxon>Galleriinae</taxon>
        <taxon>Galleria</taxon>
    </lineage>
</organism>
<feature type="region of interest" description="Disordered" evidence="1">
    <location>
        <begin position="1"/>
        <end position="167"/>
    </location>
</feature>
<dbReference type="Proteomes" id="UP001652740">
    <property type="component" value="Unplaced"/>
</dbReference>
<evidence type="ECO:0000313" key="2">
    <source>
        <dbReference type="Proteomes" id="UP001652740"/>
    </source>
</evidence>
<feature type="compositionally biased region" description="Basic and acidic residues" evidence="1">
    <location>
        <begin position="61"/>
        <end position="75"/>
    </location>
</feature>
<dbReference type="RefSeq" id="XP_031768497.2">
    <property type="nucleotide sequence ID" value="XM_031912637.2"/>
</dbReference>
<dbReference type="InParanoid" id="A0A6J3C725"/>
<gene>
    <name evidence="3" type="primary">LOC116413431</name>
</gene>
<protein>
    <submittedName>
        <fullName evidence="3">Glutamic acid-rich protein</fullName>
    </submittedName>
</protein>
<feature type="compositionally biased region" description="Basic and acidic residues" evidence="1">
    <location>
        <begin position="19"/>
        <end position="55"/>
    </location>
</feature>
<evidence type="ECO:0000313" key="3">
    <source>
        <dbReference type="RefSeq" id="XP_031768497.2"/>
    </source>
</evidence>
<accession>A0A6J3C725</accession>
<feature type="compositionally biased region" description="Polar residues" evidence="1">
    <location>
        <begin position="135"/>
        <end position="144"/>
    </location>
</feature>
<reference evidence="3" key="1">
    <citation type="submission" date="2025-08" db="UniProtKB">
        <authorList>
            <consortium name="RefSeq"/>
        </authorList>
    </citation>
    <scope>IDENTIFICATION</scope>
    <source>
        <tissue evidence="3">Whole larvae</tissue>
    </source>
</reference>
<dbReference type="AlphaFoldDB" id="A0A6J3C725"/>